<dbReference type="PANTHER" id="PTHR10799">
    <property type="entry name" value="SNF2/RAD54 HELICASE FAMILY"/>
    <property type="match status" value="1"/>
</dbReference>
<evidence type="ECO:0000256" key="7">
    <source>
        <dbReference type="ARBA" id="ARBA00022840"/>
    </source>
</evidence>
<sequence>MCKPRIKKKGTYQMLSVLISKKFYGSYKNYISLKNFFYNTVFQKDKRILHSNDLLFRCVSFFNEAKYKDLLLAPRMTDKIASFIIEERPFDDFKHLQRKLYECPRGGLILQAYVDGLENRSVIENILEDCKLQSKKIQCTIHPHQEIGLKWLVLMHKLNLNAILADEMGLGKTIQIIAFLSYLKKESIKGPHLIIVPSSTVENWMYELKSWAPSIKILTYYGTLDERRHLRAMATDNTIDVLLTTYSMVGSKVEDRKFFKRFKINYVIYDEGHLLKNCSTERYKNLMKIHGERKILLTGTPLQNNLVELISLIYFTMTKLFRKYCNDVNQLLNQFQQKAPMMEAKNSMLYESEKIEQAKAILQPYILRRLKSDVLENLPIKHDRIIFCSMIDEQKRIYRDLMWEFKELSAKGKKVVTSKLMQLRQISNHPLLYRSRYTDDRVVKIAKVLCKKEETYYKKNPEHVAEDLSFLSDFAISQLCSKYKSTRKFCLNEDVALISGKFEVFDELLPKIKSQSDKVLIFSQFTAMMDIIEVYLKIRKYKCCRLDGATPVMERQELINKFNSSEDIFVFLLSTKAGGLGINLTTANHIIIHDIDFNPYNDKQAEDRCHRMGQKKEVYVVRLISSGTIEEEMLTIAQKKLQLEKEITGGNINGTKFVSLHEEGKSYLLIIFIRKTRTKRGCMHKKKDKEEKKYVEDIKIVHILQPSSI</sequence>
<keyword evidence="10" id="KW-0539">Nucleus</keyword>
<dbReference type="Gene3D" id="3.40.50.10810">
    <property type="entry name" value="Tandem AAA-ATPase domain"/>
    <property type="match status" value="1"/>
</dbReference>
<dbReference type="STRING" id="318479.A0A3P7SKD4"/>
<dbReference type="SMART" id="SM00487">
    <property type="entry name" value="DEXDc"/>
    <property type="match status" value="1"/>
</dbReference>
<dbReference type="SUPFAM" id="SSF52540">
    <property type="entry name" value="P-loop containing nucleoside triphosphate hydrolases"/>
    <property type="match status" value="2"/>
</dbReference>
<dbReference type="GO" id="GO:0006325">
    <property type="term" value="P:chromatin organization"/>
    <property type="evidence" value="ECO:0007669"/>
    <property type="project" value="UniProtKB-KW"/>
</dbReference>
<dbReference type="Pfam" id="PF00271">
    <property type="entry name" value="Helicase_C"/>
    <property type="match status" value="1"/>
</dbReference>
<keyword evidence="5" id="KW-0378">Hydrolase</keyword>
<dbReference type="PROSITE" id="PS51194">
    <property type="entry name" value="HELICASE_CTER"/>
    <property type="match status" value="1"/>
</dbReference>
<dbReference type="Pfam" id="PF00176">
    <property type="entry name" value="SNF2-rel_dom"/>
    <property type="match status" value="1"/>
</dbReference>
<dbReference type="SMART" id="SM00490">
    <property type="entry name" value="HELICc"/>
    <property type="match status" value="1"/>
</dbReference>
<dbReference type="InterPro" id="IPR014001">
    <property type="entry name" value="Helicase_ATP-bd"/>
</dbReference>
<dbReference type="AlphaFoldDB" id="A0A3P7SKD4"/>
<dbReference type="GO" id="GO:0005634">
    <property type="term" value="C:nucleus"/>
    <property type="evidence" value="ECO:0007669"/>
    <property type="project" value="UniProtKB-SubCell"/>
</dbReference>
<dbReference type="Proteomes" id="UP000274756">
    <property type="component" value="Unassembled WGS sequence"/>
</dbReference>
<comment type="function">
    <text evidence="11">DNA helicase that possesses intrinsic ATP-dependent nucleosome-remodeling activity and is both required for DNA repair and heterochromatin organization. Promotes DNA end resection of double-strand breaks (DSBs) following DNA damage: probably acts by weakening histone DNA interactions in nucleosomes flanking DSBs.</text>
</comment>
<keyword evidence="16" id="KW-1185">Reference proteome</keyword>
<protein>
    <recommendedName>
        <fullName evidence="12">SWI/SNF-related matrix-associated actin-dependent regulator of chromatin subfamily A containing DEAD/H box 1 homolog</fullName>
        <ecNumber evidence="3">3.6.4.12</ecNumber>
    </recommendedName>
</protein>
<keyword evidence="4" id="KW-0547">Nucleotide-binding</keyword>
<dbReference type="GO" id="GO:0016787">
    <property type="term" value="F:hydrolase activity"/>
    <property type="evidence" value="ECO:0007669"/>
    <property type="project" value="UniProtKB-KW"/>
</dbReference>
<dbReference type="CDD" id="cd18793">
    <property type="entry name" value="SF2_C_SNF"/>
    <property type="match status" value="1"/>
</dbReference>
<dbReference type="EC" id="3.6.4.12" evidence="3"/>
<dbReference type="OrthoDB" id="448448at2759"/>
<evidence type="ECO:0000256" key="1">
    <source>
        <dbReference type="ARBA" id="ARBA00004123"/>
    </source>
</evidence>
<dbReference type="Gene3D" id="3.40.50.300">
    <property type="entry name" value="P-loop containing nucleotide triphosphate hydrolases"/>
    <property type="match status" value="1"/>
</dbReference>
<evidence type="ECO:0000256" key="8">
    <source>
        <dbReference type="ARBA" id="ARBA00022853"/>
    </source>
</evidence>
<dbReference type="FunFam" id="3.40.50.10810:FF:000014">
    <property type="entry name" value="SWI/SNF-related matrix-associated actin-dependent regulator of chromatin subfamily A containing DEAD/H box 1"/>
    <property type="match status" value="1"/>
</dbReference>
<name>A0A3P7SKD4_DRAME</name>
<dbReference type="GO" id="GO:0003677">
    <property type="term" value="F:DNA binding"/>
    <property type="evidence" value="ECO:0007669"/>
    <property type="project" value="UniProtKB-KW"/>
</dbReference>
<reference evidence="15 16" key="1">
    <citation type="submission" date="2018-11" db="EMBL/GenBank/DDBJ databases">
        <authorList>
            <consortium name="Pathogen Informatics"/>
        </authorList>
    </citation>
    <scope>NUCLEOTIDE SEQUENCE [LARGE SCALE GENOMIC DNA]</scope>
</reference>
<evidence type="ECO:0000256" key="12">
    <source>
        <dbReference type="ARBA" id="ARBA00069890"/>
    </source>
</evidence>
<dbReference type="InterPro" id="IPR000330">
    <property type="entry name" value="SNF2_N"/>
</dbReference>
<evidence type="ECO:0000256" key="4">
    <source>
        <dbReference type="ARBA" id="ARBA00022741"/>
    </source>
</evidence>
<accession>A0A3P7SKD4</accession>
<evidence type="ECO:0000313" key="15">
    <source>
        <dbReference type="EMBL" id="VDN51879.1"/>
    </source>
</evidence>
<keyword evidence="8" id="KW-0156">Chromatin regulator</keyword>
<dbReference type="EMBL" id="UYYG01000034">
    <property type="protein sequence ID" value="VDN51879.1"/>
    <property type="molecule type" value="Genomic_DNA"/>
</dbReference>
<dbReference type="InterPro" id="IPR038718">
    <property type="entry name" value="SNF2-like_sf"/>
</dbReference>
<evidence type="ECO:0000256" key="9">
    <source>
        <dbReference type="ARBA" id="ARBA00023125"/>
    </source>
</evidence>
<evidence type="ECO:0000256" key="10">
    <source>
        <dbReference type="ARBA" id="ARBA00023242"/>
    </source>
</evidence>
<evidence type="ECO:0000259" key="13">
    <source>
        <dbReference type="PROSITE" id="PS51192"/>
    </source>
</evidence>
<feature type="domain" description="Helicase ATP-binding" evidence="13">
    <location>
        <begin position="153"/>
        <end position="319"/>
    </location>
</feature>
<evidence type="ECO:0000256" key="2">
    <source>
        <dbReference type="ARBA" id="ARBA00007025"/>
    </source>
</evidence>
<comment type="similarity">
    <text evidence="2">Belongs to the SNF2/RAD54 helicase family.</text>
</comment>
<proteinExistence type="inferred from homology"/>
<gene>
    <name evidence="15" type="ORF">DME_LOCUS1852</name>
</gene>
<feature type="domain" description="Helicase C-terminal" evidence="14">
    <location>
        <begin position="504"/>
        <end position="663"/>
    </location>
</feature>
<evidence type="ECO:0000256" key="5">
    <source>
        <dbReference type="ARBA" id="ARBA00022801"/>
    </source>
</evidence>
<dbReference type="InterPro" id="IPR001650">
    <property type="entry name" value="Helicase_C-like"/>
</dbReference>
<organism evidence="15 16">
    <name type="scientific">Dracunculus medinensis</name>
    <name type="common">Guinea worm</name>
    <dbReference type="NCBI Taxonomy" id="318479"/>
    <lineage>
        <taxon>Eukaryota</taxon>
        <taxon>Metazoa</taxon>
        <taxon>Ecdysozoa</taxon>
        <taxon>Nematoda</taxon>
        <taxon>Chromadorea</taxon>
        <taxon>Rhabditida</taxon>
        <taxon>Spirurina</taxon>
        <taxon>Dracunculoidea</taxon>
        <taxon>Dracunculidae</taxon>
        <taxon>Dracunculus</taxon>
    </lineage>
</organism>
<dbReference type="InterPro" id="IPR027417">
    <property type="entry name" value="P-loop_NTPase"/>
</dbReference>
<dbReference type="GO" id="GO:0005694">
    <property type="term" value="C:chromosome"/>
    <property type="evidence" value="ECO:0007669"/>
    <property type="project" value="UniProtKB-ARBA"/>
</dbReference>
<keyword evidence="6" id="KW-0347">Helicase</keyword>
<dbReference type="PROSITE" id="PS51192">
    <property type="entry name" value="HELICASE_ATP_BIND_1"/>
    <property type="match status" value="1"/>
</dbReference>
<evidence type="ECO:0000256" key="11">
    <source>
        <dbReference type="ARBA" id="ARBA00059294"/>
    </source>
</evidence>
<dbReference type="GO" id="GO:0003678">
    <property type="term" value="F:DNA helicase activity"/>
    <property type="evidence" value="ECO:0007669"/>
    <property type="project" value="UniProtKB-EC"/>
</dbReference>
<evidence type="ECO:0000313" key="16">
    <source>
        <dbReference type="Proteomes" id="UP000274756"/>
    </source>
</evidence>
<dbReference type="InterPro" id="IPR049730">
    <property type="entry name" value="SNF2/RAD54-like_C"/>
</dbReference>
<evidence type="ECO:0000259" key="14">
    <source>
        <dbReference type="PROSITE" id="PS51194"/>
    </source>
</evidence>
<dbReference type="GO" id="GO:0005524">
    <property type="term" value="F:ATP binding"/>
    <property type="evidence" value="ECO:0007669"/>
    <property type="project" value="UniProtKB-KW"/>
</dbReference>
<comment type="subcellular location">
    <subcellularLocation>
        <location evidence="1">Nucleus</location>
    </subcellularLocation>
</comment>
<evidence type="ECO:0000256" key="3">
    <source>
        <dbReference type="ARBA" id="ARBA00012551"/>
    </source>
</evidence>
<keyword evidence="7" id="KW-0067">ATP-binding</keyword>
<evidence type="ECO:0000256" key="6">
    <source>
        <dbReference type="ARBA" id="ARBA00022806"/>
    </source>
</evidence>
<keyword evidence="9" id="KW-0238">DNA-binding</keyword>